<feature type="domain" description="Outer membrane protein beta-barrel" evidence="2">
    <location>
        <begin position="18"/>
        <end position="182"/>
    </location>
</feature>
<organism evidence="3 4">
    <name type="scientific">Xylanibacter caecicola</name>
    <dbReference type="NCBI Taxonomy" id="2736294"/>
    <lineage>
        <taxon>Bacteria</taxon>
        <taxon>Pseudomonadati</taxon>
        <taxon>Bacteroidota</taxon>
        <taxon>Bacteroidia</taxon>
        <taxon>Bacteroidales</taxon>
        <taxon>Prevotellaceae</taxon>
        <taxon>Xylanibacter</taxon>
    </lineage>
</organism>
<sequence>MKRYFFLFTVLCFSLVTFAQEFNYGVTAGLNVSHPKDYRNHVGFNVGVKGEYTFSDKQDCLYLESALLLTSKGWKTDVYADESENAGTADWTCDAYYLELPLMVGYKSGITDRVRISASAGPYVACGLFGKSKVKDIPAADDIDNIFSDGMYKRFDYGVKLYVGVDYSNWQLGVSYGLSLQNPIKGGWALQDPKDRTFSLQLAYIINR</sequence>
<protein>
    <submittedName>
        <fullName evidence="3">PorT family protein</fullName>
    </submittedName>
</protein>
<dbReference type="Pfam" id="PF13568">
    <property type="entry name" value="OMP_b-brl_2"/>
    <property type="match status" value="1"/>
</dbReference>
<feature type="signal peptide" evidence="1">
    <location>
        <begin position="1"/>
        <end position="19"/>
    </location>
</feature>
<dbReference type="RefSeq" id="WP_172345544.1">
    <property type="nucleotide sequence ID" value="NZ_CATJFF010000041.1"/>
</dbReference>
<accession>A0ABX2B6R6</accession>
<dbReference type="EMBL" id="JABKKJ010000027">
    <property type="protein sequence ID" value="NPE26077.1"/>
    <property type="molecule type" value="Genomic_DNA"/>
</dbReference>
<gene>
    <name evidence="3" type="ORF">HPS54_11255</name>
</gene>
<proteinExistence type="predicted"/>
<evidence type="ECO:0000313" key="4">
    <source>
        <dbReference type="Proteomes" id="UP000820977"/>
    </source>
</evidence>
<evidence type="ECO:0000256" key="1">
    <source>
        <dbReference type="SAM" id="SignalP"/>
    </source>
</evidence>
<reference evidence="3 4" key="1">
    <citation type="submission" date="2020-05" db="EMBL/GenBank/DDBJ databases">
        <title>Distinct polysaccharide utilization as determinants for interspecies competition between intestinal Prevotella spp.</title>
        <authorList>
            <person name="Galvez E.J.C."/>
            <person name="Iljazovic A."/>
            <person name="Strowig T."/>
        </authorList>
    </citation>
    <scope>NUCLEOTIDE SEQUENCE [LARGE SCALE GENOMIC DNA]</scope>
    <source>
        <strain evidence="3 4">PCHR</strain>
    </source>
</reference>
<evidence type="ECO:0000313" key="3">
    <source>
        <dbReference type="EMBL" id="NPE26077.1"/>
    </source>
</evidence>
<dbReference type="InterPro" id="IPR025665">
    <property type="entry name" value="Beta-barrel_OMP_2"/>
</dbReference>
<feature type="chain" id="PRO_5046836401" evidence="1">
    <location>
        <begin position="20"/>
        <end position="208"/>
    </location>
</feature>
<dbReference type="Proteomes" id="UP000820977">
    <property type="component" value="Unassembled WGS sequence"/>
</dbReference>
<comment type="caution">
    <text evidence="3">The sequence shown here is derived from an EMBL/GenBank/DDBJ whole genome shotgun (WGS) entry which is preliminary data.</text>
</comment>
<keyword evidence="4" id="KW-1185">Reference proteome</keyword>
<name>A0ABX2B6R6_9BACT</name>
<evidence type="ECO:0000259" key="2">
    <source>
        <dbReference type="Pfam" id="PF13568"/>
    </source>
</evidence>
<keyword evidence="1" id="KW-0732">Signal</keyword>